<reference evidence="2" key="4">
    <citation type="submission" date="2025-09" db="UniProtKB">
        <authorList>
            <consortium name="Ensembl"/>
        </authorList>
    </citation>
    <scope>IDENTIFICATION</scope>
</reference>
<proteinExistence type="predicted"/>
<dbReference type="Ensembl" id="ENSCINT00000031037.1">
    <property type="protein sequence ID" value="ENSCINP00000032500.1"/>
    <property type="gene ID" value="ENSCING00000023165.1"/>
</dbReference>
<evidence type="ECO:0000313" key="2">
    <source>
        <dbReference type="Ensembl" id="ENSCINP00000032500.1"/>
    </source>
</evidence>
<protein>
    <submittedName>
        <fullName evidence="2">Uncharacterized protein</fullName>
    </submittedName>
</protein>
<dbReference type="EMBL" id="EAAA01001720">
    <property type="status" value="NOT_ANNOTATED_CDS"/>
    <property type="molecule type" value="Genomic_DNA"/>
</dbReference>
<dbReference type="HOGENOM" id="CLU_2793222_0_0_1"/>
<reference evidence="3" key="1">
    <citation type="journal article" date="2002" name="Science">
        <title>The draft genome of Ciona intestinalis: insights into chordate and vertebrate origins.</title>
        <authorList>
            <person name="Dehal P."/>
            <person name="Satou Y."/>
            <person name="Campbell R.K."/>
            <person name="Chapman J."/>
            <person name="Degnan B."/>
            <person name="De Tomaso A."/>
            <person name="Davidson B."/>
            <person name="Di Gregorio A."/>
            <person name="Gelpke M."/>
            <person name="Goodstein D.M."/>
            <person name="Harafuji N."/>
            <person name="Hastings K.E."/>
            <person name="Ho I."/>
            <person name="Hotta K."/>
            <person name="Huang W."/>
            <person name="Kawashima T."/>
            <person name="Lemaire P."/>
            <person name="Martinez D."/>
            <person name="Meinertzhagen I.A."/>
            <person name="Necula S."/>
            <person name="Nonaka M."/>
            <person name="Putnam N."/>
            <person name="Rash S."/>
            <person name="Saiga H."/>
            <person name="Satake M."/>
            <person name="Terry A."/>
            <person name="Yamada L."/>
            <person name="Wang H.G."/>
            <person name="Awazu S."/>
            <person name="Azumi K."/>
            <person name="Boore J."/>
            <person name="Branno M."/>
            <person name="Chin-Bow S."/>
            <person name="DeSantis R."/>
            <person name="Doyle S."/>
            <person name="Francino P."/>
            <person name="Keys D.N."/>
            <person name="Haga S."/>
            <person name="Hayashi H."/>
            <person name="Hino K."/>
            <person name="Imai K.S."/>
            <person name="Inaba K."/>
            <person name="Kano S."/>
            <person name="Kobayashi K."/>
            <person name="Kobayashi M."/>
            <person name="Lee B.I."/>
            <person name="Makabe K.W."/>
            <person name="Manohar C."/>
            <person name="Matassi G."/>
            <person name="Medina M."/>
            <person name="Mochizuki Y."/>
            <person name="Mount S."/>
            <person name="Morishita T."/>
            <person name="Miura S."/>
            <person name="Nakayama A."/>
            <person name="Nishizaka S."/>
            <person name="Nomoto H."/>
            <person name="Ohta F."/>
            <person name="Oishi K."/>
            <person name="Rigoutsos I."/>
            <person name="Sano M."/>
            <person name="Sasaki A."/>
            <person name="Sasakura Y."/>
            <person name="Shoguchi E."/>
            <person name="Shin-i T."/>
            <person name="Spagnuolo A."/>
            <person name="Stainier D."/>
            <person name="Suzuki M.M."/>
            <person name="Tassy O."/>
            <person name="Takatori N."/>
            <person name="Tokuoka M."/>
            <person name="Yagi K."/>
            <person name="Yoshizaki F."/>
            <person name="Wada S."/>
            <person name="Zhang C."/>
            <person name="Hyatt P.D."/>
            <person name="Larimer F."/>
            <person name="Detter C."/>
            <person name="Doggett N."/>
            <person name="Glavina T."/>
            <person name="Hawkins T."/>
            <person name="Richardson P."/>
            <person name="Lucas S."/>
            <person name="Kohara Y."/>
            <person name="Levine M."/>
            <person name="Satoh N."/>
            <person name="Rokhsar D.S."/>
        </authorList>
    </citation>
    <scope>NUCLEOTIDE SEQUENCE [LARGE SCALE GENOMIC DNA]</scope>
</reference>
<accession>H2XS66</accession>
<reference evidence="2" key="2">
    <citation type="journal article" date="2008" name="Genome Biol.">
        <title>Improved genome assembly and evidence-based global gene model set for the chordate Ciona intestinalis: new insight into intron and operon populations.</title>
        <authorList>
            <person name="Satou Y."/>
            <person name="Mineta K."/>
            <person name="Ogasawara M."/>
            <person name="Sasakura Y."/>
            <person name="Shoguchi E."/>
            <person name="Ueno K."/>
            <person name="Yamada L."/>
            <person name="Matsumoto J."/>
            <person name="Wasserscheid J."/>
            <person name="Dewar K."/>
            <person name="Wiley G.B."/>
            <person name="Macmil S.L."/>
            <person name="Roe B.A."/>
            <person name="Zeller R.W."/>
            <person name="Hastings K.E."/>
            <person name="Lemaire P."/>
            <person name="Lindquist E."/>
            <person name="Endo T."/>
            <person name="Hotta K."/>
            <person name="Inaba K."/>
        </authorList>
    </citation>
    <scope>NUCLEOTIDE SEQUENCE [LARGE SCALE GENOMIC DNA]</scope>
    <source>
        <strain evidence="2">wild type</strain>
    </source>
</reference>
<feature type="region of interest" description="Disordered" evidence="1">
    <location>
        <begin position="1"/>
        <end position="26"/>
    </location>
</feature>
<keyword evidence="3" id="KW-1185">Reference proteome</keyword>
<sequence>MTTGNQPTASTPSETPTNFPRTDSNRWFPQVNTDTVELCKYSGAVLHANRHQNFAYSVLNGRIIILAS</sequence>
<dbReference type="Proteomes" id="UP000008144">
    <property type="component" value="Chromosome 3"/>
</dbReference>
<reference evidence="2" key="3">
    <citation type="submission" date="2025-08" db="UniProtKB">
        <authorList>
            <consortium name="Ensembl"/>
        </authorList>
    </citation>
    <scope>IDENTIFICATION</scope>
</reference>
<organism evidence="2 3">
    <name type="scientific">Ciona intestinalis</name>
    <name type="common">Transparent sea squirt</name>
    <name type="synonym">Ascidia intestinalis</name>
    <dbReference type="NCBI Taxonomy" id="7719"/>
    <lineage>
        <taxon>Eukaryota</taxon>
        <taxon>Metazoa</taxon>
        <taxon>Chordata</taxon>
        <taxon>Tunicata</taxon>
        <taxon>Ascidiacea</taxon>
        <taxon>Phlebobranchia</taxon>
        <taxon>Cionidae</taxon>
        <taxon>Ciona</taxon>
    </lineage>
</organism>
<dbReference type="InParanoid" id="H2XS66"/>
<evidence type="ECO:0000256" key="1">
    <source>
        <dbReference type="SAM" id="MobiDB-lite"/>
    </source>
</evidence>
<name>H2XS66_CIOIN</name>
<evidence type="ECO:0000313" key="3">
    <source>
        <dbReference type="Proteomes" id="UP000008144"/>
    </source>
</evidence>
<dbReference type="AlphaFoldDB" id="H2XS66"/>